<keyword evidence="1" id="KW-0732">Signal</keyword>
<comment type="caution">
    <text evidence="2">The sequence shown here is derived from an EMBL/GenBank/DDBJ whole genome shotgun (WGS) entry which is preliminary data.</text>
</comment>
<reference evidence="2 3" key="1">
    <citation type="submission" date="2022-06" db="EMBL/GenBank/DDBJ databases">
        <authorList>
            <person name="Jeon C.O."/>
        </authorList>
    </citation>
    <scope>NUCLEOTIDE SEQUENCE [LARGE SCALE GENOMIC DNA]</scope>
    <source>
        <strain evidence="2 3">KCTC 13943</strain>
    </source>
</reference>
<proteinExistence type="predicted"/>
<evidence type="ECO:0000313" key="3">
    <source>
        <dbReference type="Proteomes" id="UP001523262"/>
    </source>
</evidence>
<protein>
    <submittedName>
        <fullName evidence="2">Uncharacterized protein</fullName>
    </submittedName>
</protein>
<name>A0ABT0WAG1_9BACI</name>
<evidence type="ECO:0000256" key="1">
    <source>
        <dbReference type="SAM" id="SignalP"/>
    </source>
</evidence>
<accession>A0ABT0WAG1</accession>
<organism evidence="2 3">
    <name type="scientific">Neobacillus pocheonensis</name>
    <dbReference type="NCBI Taxonomy" id="363869"/>
    <lineage>
        <taxon>Bacteria</taxon>
        <taxon>Bacillati</taxon>
        <taxon>Bacillota</taxon>
        <taxon>Bacilli</taxon>
        <taxon>Bacillales</taxon>
        <taxon>Bacillaceae</taxon>
        <taxon>Neobacillus</taxon>
    </lineage>
</organism>
<sequence>MKKFLSVLCVSLFVFLMFGTSGSPVKAASNLADSTVTSPLDCGCNVSPIVGVEKYKIITSIVLSDEFVKMLRDATENGYKWDSSQDIQVIKNNTFGQILVGFPFKKKGTVEMFAFLNGKYVGHHPM</sequence>
<dbReference type="EMBL" id="JAMQCR010000001">
    <property type="protein sequence ID" value="MCM2532465.1"/>
    <property type="molecule type" value="Genomic_DNA"/>
</dbReference>
<feature type="chain" id="PRO_5045051904" evidence="1">
    <location>
        <begin position="28"/>
        <end position="126"/>
    </location>
</feature>
<dbReference type="Proteomes" id="UP001523262">
    <property type="component" value="Unassembled WGS sequence"/>
</dbReference>
<feature type="signal peptide" evidence="1">
    <location>
        <begin position="1"/>
        <end position="27"/>
    </location>
</feature>
<evidence type="ECO:0000313" key="2">
    <source>
        <dbReference type="EMBL" id="MCM2532465.1"/>
    </source>
</evidence>
<gene>
    <name evidence="2" type="ORF">NDK43_08810</name>
</gene>
<keyword evidence="3" id="KW-1185">Reference proteome</keyword>